<name>F8FGX9_PAEMK</name>
<dbReference type="EMBL" id="CP002869">
    <property type="protein sequence ID" value="AEI46280.1"/>
    <property type="molecule type" value="Genomic_DNA"/>
</dbReference>
<dbReference type="KEGG" id="pms:KNP414_07794"/>
<accession>F8FGX9</accession>
<organism evidence="1 2">
    <name type="scientific">Paenibacillus mucilaginosus (strain KNP414)</name>
    <dbReference type="NCBI Taxonomy" id="1036673"/>
    <lineage>
        <taxon>Bacteria</taxon>
        <taxon>Bacillati</taxon>
        <taxon>Bacillota</taxon>
        <taxon>Bacilli</taxon>
        <taxon>Bacillales</taxon>
        <taxon>Paenibacillaceae</taxon>
        <taxon>Paenibacillus</taxon>
    </lineage>
</organism>
<proteinExistence type="predicted"/>
<dbReference type="AlphaFoldDB" id="F8FGX9"/>
<evidence type="ECO:0000313" key="1">
    <source>
        <dbReference type="EMBL" id="AEI46280.1"/>
    </source>
</evidence>
<evidence type="ECO:0000313" key="2">
    <source>
        <dbReference type="Proteomes" id="UP000006620"/>
    </source>
</evidence>
<protein>
    <submittedName>
        <fullName evidence="1">Uncharacterized protein</fullName>
    </submittedName>
</protein>
<gene>
    <name evidence="1" type="ordered locus">KNP414_07794</name>
</gene>
<reference evidence="2" key="1">
    <citation type="submission" date="2011-06" db="EMBL/GenBank/DDBJ databases">
        <title>Complete genome sequence of Paenibacillus mucilaginosus KNP414.</title>
        <authorList>
            <person name="Wang J."/>
            <person name="Hu S."/>
            <person name="Hu X."/>
            <person name="Zhang B."/>
            <person name="Dong D."/>
            <person name="Zhang S."/>
            <person name="Zhao K."/>
            <person name="Wu D."/>
        </authorList>
    </citation>
    <scope>NUCLEOTIDE SEQUENCE [LARGE SCALE GENOMIC DNA]</scope>
    <source>
        <strain evidence="2">KNP414</strain>
    </source>
</reference>
<dbReference type="Proteomes" id="UP000006620">
    <property type="component" value="Chromosome"/>
</dbReference>
<dbReference type="HOGENOM" id="CLU_3313863_0_0_9"/>
<reference evidence="1 2" key="2">
    <citation type="journal article" date="2013" name="Genome Announc.">
        <title>Genome Sequence of Growth-Improving Paenibacillus mucilaginosus Strain KNP414.</title>
        <authorList>
            <person name="Lu J.J."/>
            <person name="Wang J.F."/>
            <person name="Hu X.F."/>
        </authorList>
    </citation>
    <scope>NUCLEOTIDE SEQUENCE [LARGE SCALE GENOMIC DNA]</scope>
    <source>
        <strain evidence="1 2">KNP414</strain>
    </source>
</reference>
<sequence>MNKQPYTAPQIMEQQDITFETVPSHVCDGPAGDKNPHCD</sequence>